<comment type="caution">
    <text evidence="2">The sequence shown here is derived from an EMBL/GenBank/DDBJ whole genome shotgun (WGS) entry which is preliminary data.</text>
</comment>
<gene>
    <name evidence="2" type="ORF">AsFPU1_2939</name>
</gene>
<feature type="transmembrane region" description="Helical" evidence="1">
    <location>
        <begin position="12"/>
        <end position="32"/>
    </location>
</feature>
<dbReference type="AlphaFoldDB" id="A0A401IJN8"/>
<evidence type="ECO:0000256" key="1">
    <source>
        <dbReference type="SAM" id="Phobius"/>
    </source>
</evidence>
<feature type="transmembrane region" description="Helical" evidence="1">
    <location>
        <begin position="44"/>
        <end position="66"/>
    </location>
</feature>
<keyword evidence="1" id="KW-0472">Membrane</keyword>
<dbReference type="EMBL" id="BDQK01000013">
    <property type="protein sequence ID" value="GBF81525.1"/>
    <property type="molecule type" value="Genomic_DNA"/>
</dbReference>
<keyword evidence="3" id="KW-1185">Reference proteome</keyword>
<keyword evidence="1" id="KW-0812">Transmembrane</keyword>
<name>A0A401IJN8_APHSA</name>
<proteinExistence type="predicted"/>
<keyword evidence="1" id="KW-1133">Transmembrane helix</keyword>
<protein>
    <submittedName>
        <fullName evidence="2">Mechanosensitive ion channel protein MscS</fullName>
    </submittedName>
</protein>
<dbReference type="RefSeq" id="WP_124976957.1">
    <property type="nucleotide sequence ID" value="NZ_BDQK01000013.1"/>
</dbReference>
<evidence type="ECO:0000313" key="2">
    <source>
        <dbReference type="EMBL" id="GBF81525.1"/>
    </source>
</evidence>
<reference evidence="3" key="1">
    <citation type="submission" date="2017-05" db="EMBL/GenBank/DDBJ databases">
        <title>Physiological properties and genetic analysis related to exopolysaccharide production of fresh-water unicellular cyanobacterium Aphanothece sacrum, Suizenji Nori, that has been cultured as a food source in Japan.</title>
        <authorList>
            <person name="Kanesaki Y."/>
            <person name="Yoshikawa S."/>
            <person name="Ohki K."/>
        </authorList>
    </citation>
    <scope>NUCLEOTIDE SEQUENCE [LARGE SCALE GENOMIC DNA]</scope>
    <source>
        <strain evidence="3">FPU1</strain>
    </source>
</reference>
<sequence length="67" mass="7416">MRKNNDFDVVKYRSLIVGLFLTGITIILLYFVGQDEQISELDQVLVFITGITTIAALSAFANFSAIS</sequence>
<evidence type="ECO:0000313" key="3">
    <source>
        <dbReference type="Proteomes" id="UP000287247"/>
    </source>
</evidence>
<organism evidence="2 3">
    <name type="scientific">Aphanothece sacrum FPU1</name>
    <dbReference type="NCBI Taxonomy" id="1920663"/>
    <lineage>
        <taxon>Bacteria</taxon>
        <taxon>Bacillati</taxon>
        <taxon>Cyanobacteriota</taxon>
        <taxon>Cyanophyceae</taxon>
        <taxon>Oscillatoriophycideae</taxon>
        <taxon>Chroococcales</taxon>
        <taxon>Aphanothecaceae</taxon>
        <taxon>Aphanothece</taxon>
    </lineage>
</organism>
<dbReference type="Proteomes" id="UP000287247">
    <property type="component" value="Unassembled WGS sequence"/>
</dbReference>
<accession>A0A401IJN8</accession>